<dbReference type="SUPFAM" id="SSF56935">
    <property type="entry name" value="Porins"/>
    <property type="match status" value="1"/>
</dbReference>
<evidence type="ECO:0000313" key="9">
    <source>
        <dbReference type="EMBL" id="NJC24889.1"/>
    </source>
</evidence>
<evidence type="ECO:0000256" key="1">
    <source>
        <dbReference type="ARBA" id="ARBA00004571"/>
    </source>
</evidence>
<dbReference type="SUPFAM" id="SSF49464">
    <property type="entry name" value="Carboxypeptidase regulatory domain-like"/>
    <property type="match status" value="1"/>
</dbReference>
<sequence length="739" mass="81524">MKKILLTFLLFVISYYLPAQQLSGVISGEGVGTLPGAYLSVVGTQKHVHTDSRGHFTFPEATLGDTLVITYLGFAEVRAVVSDLNEKMSLTLVTGAVDLGQVTVRDSEAGTSVISNIDLVINPVQSSQELLRRVPGLFIGQHAGGGKAEQIFLRGFDIDHGTDIAISVDGLPVNMVSHAHGQGYADLHFLIPESVQRIDFAKGPYAADRGNFATAGYVAFQTKNRLAENIVTVEGGQFGYGRFLTGLNLLETAKSNAYFMTEYTRNDGPFDSPQNFRRLNALGKFTSELASGDRISLTASHFTSDWDASGQIPLRAVASGRISRFGAIDDTEGGTTSRSNLLLKYTKDIDRATFLTATAGYSRYEFELFSNFTFFLEDPDFGDQIRQREVRDLFVTSLELQHRNFSIGDAADFRVGVNLRSDRTKDSHLANTVNRREVQNYLQRGDVTEDNFSAYADARIELGAFTFNPGLRYDLFTFDYVDALSQTFVRATDAAARFSPKFNVYYDAGPRTQIFVKTGVGFHSNDTRVVTDRVLGRSALPKALGADAGAVFKPFERLYVETALWYLHLDQEFVYVGDAGVVEPSGRTRRYGFDLSARYQLTDWLYGDVDATHTIARSTDSPEGGNRIPLAPTTTLAGGLSAAHNDWRGCLRGRYLANRPANEDNSIIAKGYVVIDATLTKSWRNFSFSLTAENVLDTEWNEAQFATESRLAGETTSVEEIHFTPGLPFWVKGGVTYTF</sequence>
<comment type="similarity">
    <text evidence="7">Belongs to the TonB-dependent receptor family.</text>
</comment>
<evidence type="ECO:0000256" key="4">
    <source>
        <dbReference type="ARBA" id="ARBA00022692"/>
    </source>
</evidence>
<keyword evidence="5 7" id="KW-0472">Membrane</keyword>
<keyword evidence="3 7" id="KW-1134">Transmembrane beta strand</keyword>
<evidence type="ECO:0000256" key="6">
    <source>
        <dbReference type="ARBA" id="ARBA00023237"/>
    </source>
</evidence>
<name>A0ABX0X7C5_9BACT</name>
<dbReference type="Proteomes" id="UP000770785">
    <property type="component" value="Unassembled WGS sequence"/>
</dbReference>
<gene>
    <name evidence="9" type="ORF">GGR27_000370</name>
</gene>
<evidence type="ECO:0000256" key="2">
    <source>
        <dbReference type="ARBA" id="ARBA00022448"/>
    </source>
</evidence>
<dbReference type="Gene3D" id="2.170.130.10">
    <property type="entry name" value="TonB-dependent receptor, plug domain"/>
    <property type="match status" value="1"/>
</dbReference>
<dbReference type="InterPro" id="IPR036942">
    <property type="entry name" value="Beta-barrel_TonB_sf"/>
</dbReference>
<dbReference type="PANTHER" id="PTHR30069">
    <property type="entry name" value="TONB-DEPENDENT OUTER MEMBRANE RECEPTOR"/>
    <property type="match status" value="1"/>
</dbReference>
<dbReference type="InterPro" id="IPR037066">
    <property type="entry name" value="Plug_dom_sf"/>
</dbReference>
<keyword evidence="2 7" id="KW-0813">Transport</keyword>
<evidence type="ECO:0000313" key="10">
    <source>
        <dbReference type="Proteomes" id="UP000770785"/>
    </source>
</evidence>
<comment type="caution">
    <text evidence="9">The sequence shown here is derived from an EMBL/GenBank/DDBJ whole genome shotgun (WGS) entry which is preliminary data.</text>
</comment>
<dbReference type="EMBL" id="JAATJH010000001">
    <property type="protein sequence ID" value="NJC24889.1"/>
    <property type="molecule type" value="Genomic_DNA"/>
</dbReference>
<proteinExistence type="inferred from homology"/>
<dbReference type="InterPro" id="IPR008969">
    <property type="entry name" value="CarboxyPept-like_regulatory"/>
</dbReference>
<dbReference type="PROSITE" id="PS52016">
    <property type="entry name" value="TONB_DEPENDENT_REC_3"/>
    <property type="match status" value="1"/>
</dbReference>
<dbReference type="InterPro" id="IPR039426">
    <property type="entry name" value="TonB-dep_rcpt-like"/>
</dbReference>
<keyword evidence="4 7" id="KW-0812">Transmembrane</keyword>
<reference evidence="9 10" key="1">
    <citation type="submission" date="2020-03" db="EMBL/GenBank/DDBJ databases">
        <title>Genomic Encyclopedia of Type Strains, Phase IV (KMG-IV): sequencing the most valuable type-strain genomes for metagenomic binning, comparative biology and taxonomic classification.</title>
        <authorList>
            <person name="Goeker M."/>
        </authorList>
    </citation>
    <scope>NUCLEOTIDE SEQUENCE [LARGE SCALE GENOMIC DNA]</scope>
    <source>
        <strain evidence="9 10">DSM 105096</strain>
    </source>
</reference>
<evidence type="ECO:0000259" key="8">
    <source>
        <dbReference type="Pfam" id="PF07715"/>
    </source>
</evidence>
<evidence type="ECO:0000256" key="3">
    <source>
        <dbReference type="ARBA" id="ARBA00022452"/>
    </source>
</evidence>
<dbReference type="Gene3D" id="2.40.170.20">
    <property type="entry name" value="TonB-dependent receptor, beta-barrel domain"/>
    <property type="match status" value="1"/>
</dbReference>
<evidence type="ECO:0000256" key="5">
    <source>
        <dbReference type="ARBA" id="ARBA00023136"/>
    </source>
</evidence>
<keyword evidence="6 7" id="KW-0998">Cell outer membrane</keyword>
<comment type="subcellular location">
    <subcellularLocation>
        <location evidence="1 7">Cell outer membrane</location>
        <topology evidence="1 7">Multi-pass membrane protein</topology>
    </subcellularLocation>
</comment>
<dbReference type="InterPro" id="IPR012910">
    <property type="entry name" value="Plug_dom"/>
</dbReference>
<keyword evidence="10" id="KW-1185">Reference proteome</keyword>
<accession>A0ABX0X7C5</accession>
<dbReference type="RefSeq" id="WP_209037847.1">
    <property type="nucleotide sequence ID" value="NZ_JAATJH010000001.1"/>
</dbReference>
<protein>
    <recommendedName>
        <fullName evidence="8">TonB-dependent receptor plug domain-containing protein</fullName>
    </recommendedName>
</protein>
<dbReference type="Pfam" id="PF07715">
    <property type="entry name" value="Plug"/>
    <property type="match status" value="1"/>
</dbReference>
<feature type="domain" description="TonB-dependent receptor plug" evidence="8">
    <location>
        <begin position="104"/>
        <end position="216"/>
    </location>
</feature>
<evidence type="ECO:0000256" key="7">
    <source>
        <dbReference type="PROSITE-ProRule" id="PRU01360"/>
    </source>
</evidence>
<organism evidence="9 10">
    <name type="scientific">Neolewinella antarctica</name>
    <dbReference type="NCBI Taxonomy" id="442734"/>
    <lineage>
        <taxon>Bacteria</taxon>
        <taxon>Pseudomonadati</taxon>
        <taxon>Bacteroidota</taxon>
        <taxon>Saprospiria</taxon>
        <taxon>Saprospirales</taxon>
        <taxon>Lewinellaceae</taxon>
        <taxon>Neolewinella</taxon>
    </lineage>
</organism>
<dbReference type="PANTHER" id="PTHR30069:SF36">
    <property type="entry name" value="BLL6948 PROTEIN"/>
    <property type="match status" value="1"/>
</dbReference>